<accession>A0ABQ8IBK9</accession>
<dbReference type="Proteomes" id="UP000827721">
    <property type="component" value="Unassembled WGS sequence"/>
</dbReference>
<proteinExistence type="inferred from homology"/>
<sequence>MLEAPILDSTGYITFGKHDNLNNKYIKFTPIPTTPQQSQFYDVVITGISVAGKKLLIKSSVFTRGGAIIDSGTVITRLPPEAYTALRSAFRKEMARYKLAAPDEIIDSTCYDFSSYETVVRSVQVVYDVEGGRVGFGPGTFSSVLLCQFPGHWGLRKVEDLDQFVRNKVPYA</sequence>
<gene>
    <name evidence="3" type="ORF">JRO89_XS03G0240800</name>
</gene>
<evidence type="ECO:0000256" key="1">
    <source>
        <dbReference type="ARBA" id="ARBA00007447"/>
    </source>
</evidence>
<dbReference type="InterPro" id="IPR001461">
    <property type="entry name" value="Aspartic_peptidase_A1"/>
</dbReference>
<keyword evidence="4" id="KW-1185">Reference proteome</keyword>
<reference evidence="3 4" key="1">
    <citation type="submission" date="2021-02" db="EMBL/GenBank/DDBJ databases">
        <title>Plant Genome Project.</title>
        <authorList>
            <person name="Zhang R.-G."/>
        </authorList>
    </citation>
    <scope>NUCLEOTIDE SEQUENCE [LARGE SCALE GENOMIC DNA]</scope>
    <source>
        <tissue evidence="3">Leaves</tissue>
    </source>
</reference>
<dbReference type="EMBL" id="JAFEMO010000003">
    <property type="protein sequence ID" value="KAH7574021.1"/>
    <property type="molecule type" value="Genomic_DNA"/>
</dbReference>
<organism evidence="3 4">
    <name type="scientific">Xanthoceras sorbifolium</name>
    <dbReference type="NCBI Taxonomy" id="99658"/>
    <lineage>
        <taxon>Eukaryota</taxon>
        <taxon>Viridiplantae</taxon>
        <taxon>Streptophyta</taxon>
        <taxon>Embryophyta</taxon>
        <taxon>Tracheophyta</taxon>
        <taxon>Spermatophyta</taxon>
        <taxon>Magnoliopsida</taxon>
        <taxon>eudicotyledons</taxon>
        <taxon>Gunneridae</taxon>
        <taxon>Pentapetalae</taxon>
        <taxon>rosids</taxon>
        <taxon>malvids</taxon>
        <taxon>Sapindales</taxon>
        <taxon>Sapindaceae</taxon>
        <taxon>Xanthoceroideae</taxon>
        <taxon>Xanthoceras</taxon>
    </lineage>
</organism>
<comment type="similarity">
    <text evidence="1">Belongs to the peptidase A1 family.</text>
</comment>
<protein>
    <recommendedName>
        <fullName evidence="2">Peptidase A1 domain-containing protein</fullName>
    </recommendedName>
</protein>
<dbReference type="InterPro" id="IPR032799">
    <property type="entry name" value="TAXi_C"/>
</dbReference>
<feature type="domain" description="Peptidase A1" evidence="2">
    <location>
        <begin position="1"/>
        <end position="172"/>
    </location>
</feature>
<name>A0ABQ8IBK9_9ROSI</name>
<dbReference type="Pfam" id="PF14541">
    <property type="entry name" value="TAXi_C"/>
    <property type="match status" value="1"/>
</dbReference>
<evidence type="ECO:0000313" key="3">
    <source>
        <dbReference type="EMBL" id="KAH7574021.1"/>
    </source>
</evidence>
<dbReference type="SUPFAM" id="SSF50630">
    <property type="entry name" value="Acid proteases"/>
    <property type="match status" value="1"/>
</dbReference>
<evidence type="ECO:0000313" key="4">
    <source>
        <dbReference type="Proteomes" id="UP000827721"/>
    </source>
</evidence>
<dbReference type="PROSITE" id="PS51767">
    <property type="entry name" value="PEPTIDASE_A1"/>
    <property type="match status" value="1"/>
</dbReference>
<dbReference type="InterPro" id="IPR021109">
    <property type="entry name" value="Peptidase_aspartic_dom_sf"/>
</dbReference>
<evidence type="ECO:0000259" key="2">
    <source>
        <dbReference type="PROSITE" id="PS51767"/>
    </source>
</evidence>
<dbReference type="Gene3D" id="2.40.70.10">
    <property type="entry name" value="Acid Proteases"/>
    <property type="match status" value="1"/>
</dbReference>
<dbReference type="PANTHER" id="PTHR13683">
    <property type="entry name" value="ASPARTYL PROTEASES"/>
    <property type="match status" value="1"/>
</dbReference>
<comment type="caution">
    <text evidence="3">The sequence shown here is derived from an EMBL/GenBank/DDBJ whole genome shotgun (WGS) entry which is preliminary data.</text>
</comment>
<dbReference type="InterPro" id="IPR033121">
    <property type="entry name" value="PEPTIDASE_A1"/>
</dbReference>
<dbReference type="PANTHER" id="PTHR13683:SF908">
    <property type="entry name" value="ASPARTYL PROTEASE FAMILY PROTEIN, PUTATIVE-RELATED"/>
    <property type="match status" value="1"/>
</dbReference>